<reference evidence="3 4" key="1">
    <citation type="submission" date="2019-06" db="EMBL/GenBank/DDBJ databases">
        <title>Genome Sequence of the Brown Rot Fungal Pathogen Monilinia laxa.</title>
        <authorList>
            <person name="De Miccolis Angelini R.M."/>
            <person name="Landi L."/>
            <person name="Abate D."/>
            <person name="Pollastro S."/>
            <person name="Romanazzi G."/>
            <person name="Faretra F."/>
        </authorList>
    </citation>
    <scope>NUCLEOTIDE SEQUENCE [LARGE SCALE GENOMIC DNA]</scope>
    <source>
        <strain evidence="3 4">Mlax316</strain>
    </source>
</reference>
<dbReference type="InterPro" id="IPR001849">
    <property type="entry name" value="PH_domain"/>
</dbReference>
<organism evidence="3 4">
    <name type="scientific">Monilinia laxa</name>
    <name type="common">Brown rot fungus</name>
    <name type="synonym">Sclerotinia laxa</name>
    <dbReference type="NCBI Taxonomy" id="61186"/>
    <lineage>
        <taxon>Eukaryota</taxon>
        <taxon>Fungi</taxon>
        <taxon>Dikarya</taxon>
        <taxon>Ascomycota</taxon>
        <taxon>Pezizomycotina</taxon>
        <taxon>Leotiomycetes</taxon>
        <taxon>Helotiales</taxon>
        <taxon>Sclerotiniaceae</taxon>
        <taxon>Monilinia</taxon>
    </lineage>
</organism>
<feature type="compositionally biased region" description="Basic residues" evidence="1">
    <location>
        <begin position="1"/>
        <end position="10"/>
    </location>
</feature>
<dbReference type="PANTHER" id="PTHR24114:SF41">
    <property type="entry name" value="PH DOMAIN-CONTAINING PROTEIN"/>
    <property type="match status" value="1"/>
</dbReference>
<dbReference type="PROSITE" id="PS50003">
    <property type="entry name" value="PH_DOMAIN"/>
    <property type="match status" value="1"/>
</dbReference>
<dbReference type="InterPro" id="IPR057334">
    <property type="entry name" value="PH_2nd_LRR"/>
</dbReference>
<dbReference type="SUPFAM" id="SSF52047">
    <property type="entry name" value="RNI-like"/>
    <property type="match status" value="1"/>
</dbReference>
<dbReference type="Gene3D" id="3.80.10.10">
    <property type="entry name" value="Ribonuclease Inhibitor"/>
    <property type="match status" value="1"/>
</dbReference>
<dbReference type="Proteomes" id="UP000326757">
    <property type="component" value="Unassembled WGS sequence"/>
</dbReference>
<name>A0A5N6KAS2_MONLA</name>
<accession>A0A5N6KAS2</accession>
<sequence length="1320" mass="148663">MAPKESRRKSLSLLSRASFSNLAHINTDVNNASTGEKEQKEKKKTGKRASLFNNLAAPTIHTNLENGSNHPVKSDAHSPKLRPRTLQKGRPTSIFGSLGRKSMTDVDEEREVTGTTPESPEEEYHYLAAGIINASSAVSILHHGEVQTTSSMFRKKKEYLVLTDTHLTRFKSMARAIEAFPHIQPAHLRQSHRQSSTASIGSLQEVQSQASHTSAEGENRIPLGQIVTVYKMEDGRPFFTTEVVFLDEDYHGVGSIQLMLHDPKEADLWSTSIRAAAQKARLMMPEPYPERVVRYLVQNLEGVDDYDSNHFQVFRVVKRAPLAKSARSSSDDLQKLGSSVFYMVIGINRLHLIPLPDFNLPSGTAFHSKSSRNTYGLVSLVAMNVQYSDDRFELAFRTPLQQVNMLELAASATHDIAVVIFQAIQYLKPAWLDYNFTFNGPRRLLESGDIPLVHEEEEYGCFDRTLVAYCMSYNCNPVNIKYAVDWNVEDAPEFRLYPPAMTAKYTIYELLAIFSYGIDHVAWTTRLGIAVDTYFTMKPQDGSLLYQEVQALALKSLQLRKVDFSNTLPRRRPKDTFDDEGGVLQKDPGCEITAALMPLCRAQLTNVNWIVLNGIELGETDLDAMIPALNNSKAAIRAIECSRCGLSDRGIMQLLTHLERQNQTLECINISNNPGRILLERFQVSMSRFSHVRKLNLSMITRTSSDQPLFVPEVMLSWKLEELILNGIPVNDQTLDTISAYLASDMSHGLRILQMDQCNLSGSHVALLMRAMTRMAGEPRDMELHVSANRLEKGISDFVKAIQENYTPTKLVVRMIEFTKEEHFKRLLEALRTNTTIQVLDISKASLPYDASPETCETMQRVFAENTTLEDLDISGEQAHLEVTRFGIGLNQALTGLKKNSTLKSLRIEYQNLGLEGANTLSSVLEENRGLTHIFCEHNDINLQGFTILVNAIARNHTVLEVPYMRDDQDIAMKRMSASMRDSRRAISAAGRENHHVKSSVKRTLKNFGVGVEKPVKQELTPQDVDQVVKVLAKKWNTEIGRLSMFLERNRNIAMGVEGYDPVEVLGEHAMRPTTAMSDRGILEQVLSNTTPKAEIGAPVEITNDRFSGMTPLAEVLNPMEMMENEKPVVEQNNIQFKRISYKRSKDGGLLPDLGHLGNESVFDVEEADNIPLKPKRISYKRSKDGGLLPDLGPLGNDKIFEFEEPNDIQVKPKRISYKRSTDGGLLPDLGSLGNEKMFALDSGFKKRKHSCKHAWHRIQRATRKDWVLALLISFQGWINGRVGSASLYIEEWLDHQDGWNGWRCNLDTIIESNWVDMVA</sequence>
<feature type="region of interest" description="Disordered" evidence="1">
    <location>
        <begin position="27"/>
        <end position="98"/>
    </location>
</feature>
<dbReference type="Pfam" id="PF25353">
    <property type="entry name" value="PH_2nd_LRR"/>
    <property type="match status" value="1"/>
</dbReference>
<feature type="domain" description="PH" evidence="2">
    <location>
        <begin position="139"/>
        <end position="278"/>
    </location>
</feature>
<feature type="compositionally biased region" description="Polar residues" evidence="1">
    <location>
        <begin position="193"/>
        <end position="216"/>
    </location>
</feature>
<dbReference type="OrthoDB" id="120976at2759"/>
<proteinExistence type="predicted"/>
<feature type="region of interest" description="Disordered" evidence="1">
    <location>
        <begin position="185"/>
        <end position="217"/>
    </location>
</feature>
<feature type="region of interest" description="Disordered" evidence="1">
    <location>
        <begin position="1"/>
        <end position="20"/>
    </location>
</feature>
<evidence type="ECO:0000256" key="1">
    <source>
        <dbReference type="SAM" id="MobiDB-lite"/>
    </source>
</evidence>
<evidence type="ECO:0000259" key="2">
    <source>
        <dbReference type="PROSITE" id="PS50003"/>
    </source>
</evidence>
<comment type="caution">
    <text evidence="3">The sequence shown here is derived from an EMBL/GenBank/DDBJ whole genome shotgun (WGS) entry which is preliminary data.</text>
</comment>
<evidence type="ECO:0000313" key="4">
    <source>
        <dbReference type="Proteomes" id="UP000326757"/>
    </source>
</evidence>
<protein>
    <recommendedName>
        <fullName evidence="2">PH domain-containing protein</fullName>
    </recommendedName>
</protein>
<evidence type="ECO:0000313" key="3">
    <source>
        <dbReference type="EMBL" id="KAB8300290.1"/>
    </source>
</evidence>
<feature type="compositionally biased region" description="Polar residues" evidence="1">
    <location>
        <begin position="60"/>
        <end position="71"/>
    </location>
</feature>
<dbReference type="InterPro" id="IPR052394">
    <property type="entry name" value="LRR-containing"/>
</dbReference>
<gene>
    <name evidence="3" type="ORF">EYC80_000489</name>
</gene>
<dbReference type="InterPro" id="IPR032675">
    <property type="entry name" value="LRR_dom_sf"/>
</dbReference>
<dbReference type="PANTHER" id="PTHR24114">
    <property type="entry name" value="LEUCINE RICH REPEAT FAMILY PROTEIN"/>
    <property type="match status" value="1"/>
</dbReference>
<dbReference type="EMBL" id="VIGI01000005">
    <property type="protein sequence ID" value="KAB8300290.1"/>
    <property type="molecule type" value="Genomic_DNA"/>
</dbReference>
<keyword evidence="4" id="KW-1185">Reference proteome</keyword>
<feature type="compositionally biased region" description="Low complexity" evidence="1">
    <location>
        <begin position="11"/>
        <end position="20"/>
    </location>
</feature>